<keyword evidence="3 5" id="KW-0863">Zinc-finger</keyword>
<evidence type="ECO:0000259" key="8">
    <source>
        <dbReference type="PROSITE" id="PS50157"/>
    </source>
</evidence>
<evidence type="ECO:0000313" key="10">
    <source>
        <dbReference type="Proteomes" id="UP000507470"/>
    </source>
</evidence>
<dbReference type="SUPFAM" id="SSF54695">
    <property type="entry name" value="POZ domain"/>
    <property type="match status" value="1"/>
</dbReference>
<dbReference type="Pfam" id="PF00651">
    <property type="entry name" value="BTB"/>
    <property type="match status" value="1"/>
</dbReference>
<feature type="domain" description="BTB" evidence="7">
    <location>
        <begin position="104"/>
        <end position="169"/>
    </location>
</feature>
<feature type="region of interest" description="Disordered" evidence="6">
    <location>
        <begin position="447"/>
        <end position="470"/>
    </location>
</feature>
<evidence type="ECO:0000256" key="4">
    <source>
        <dbReference type="ARBA" id="ARBA00022833"/>
    </source>
</evidence>
<dbReference type="SUPFAM" id="SSF57667">
    <property type="entry name" value="beta-beta-alpha zinc fingers"/>
    <property type="match status" value="4"/>
</dbReference>
<dbReference type="PROSITE" id="PS50097">
    <property type="entry name" value="BTB"/>
    <property type="match status" value="1"/>
</dbReference>
<dbReference type="OrthoDB" id="3561125at2759"/>
<keyword evidence="4" id="KW-0862">Zinc</keyword>
<feature type="domain" description="C2H2-type" evidence="8">
    <location>
        <begin position="622"/>
        <end position="645"/>
    </location>
</feature>
<proteinExistence type="predicted"/>
<evidence type="ECO:0000256" key="3">
    <source>
        <dbReference type="ARBA" id="ARBA00022771"/>
    </source>
</evidence>
<feature type="compositionally biased region" description="Low complexity" evidence="6">
    <location>
        <begin position="348"/>
        <end position="357"/>
    </location>
</feature>
<keyword evidence="10" id="KW-1185">Reference proteome</keyword>
<keyword evidence="2" id="KW-0677">Repeat</keyword>
<dbReference type="InterPro" id="IPR000210">
    <property type="entry name" value="BTB/POZ_dom"/>
</dbReference>
<evidence type="ECO:0000313" key="9">
    <source>
        <dbReference type="EMBL" id="CAC5400331.1"/>
    </source>
</evidence>
<dbReference type="SMART" id="SM00355">
    <property type="entry name" value="ZnF_C2H2"/>
    <property type="match status" value="10"/>
</dbReference>
<reference evidence="9 10" key="1">
    <citation type="submission" date="2020-06" db="EMBL/GenBank/DDBJ databases">
        <authorList>
            <person name="Li R."/>
            <person name="Bekaert M."/>
        </authorList>
    </citation>
    <scope>NUCLEOTIDE SEQUENCE [LARGE SCALE GENOMIC DNA]</scope>
    <source>
        <strain evidence="10">wild</strain>
    </source>
</reference>
<feature type="region of interest" description="Disordered" evidence="6">
    <location>
        <begin position="269"/>
        <end position="295"/>
    </location>
</feature>
<dbReference type="PROSITE" id="PS00028">
    <property type="entry name" value="ZINC_FINGER_C2H2_1"/>
    <property type="match status" value="4"/>
</dbReference>
<dbReference type="Gene3D" id="3.30.160.60">
    <property type="entry name" value="Classic Zinc Finger"/>
    <property type="match status" value="4"/>
</dbReference>
<dbReference type="InterPro" id="IPR013087">
    <property type="entry name" value="Znf_C2H2_type"/>
</dbReference>
<organism evidence="9 10">
    <name type="scientific">Mytilus coruscus</name>
    <name type="common">Sea mussel</name>
    <dbReference type="NCBI Taxonomy" id="42192"/>
    <lineage>
        <taxon>Eukaryota</taxon>
        <taxon>Metazoa</taxon>
        <taxon>Spiralia</taxon>
        <taxon>Lophotrochozoa</taxon>
        <taxon>Mollusca</taxon>
        <taxon>Bivalvia</taxon>
        <taxon>Autobranchia</taxon>
        <taxon>Pteriomorphia</taxon>
        <taxon>Mytilida</taxon>
        <taxon>Mytiloidea</taxon>
        <taxon>Mytilidae</taxon>
        <taxon>Mytilinae</taxon>
        <taxon>Mytilus</taxon>
    </lineage>
</organism>
<dbReference type="PANTHER" id="PTHR24379">
    <property type="entry name" value="KRAB AND ZINC FINGER DOMAIN-CONTAINING"/>
    <property type="match status" value="1"/>
</dbReference>
<dbReference type="InterPro" id="IPR036236">
    <property type="entry name" value="Znf_C2H2_sf"/>
</dbReference>
<sequence>MENRLEMVQRRAARYVTNRYHNTSSVSDMLNQLEWKTLEDHQKRDKKKVFKSGRKDPVRTGIGAKPLGYATSWDELLTLVLRVDPGITGVCPLHSIKWMKGVNCDVTLQASDGTANIHSIILAANSEKHIYSKISQTNEILQIDCTKFRIHVIEAVVIFLYSGELVIEERFYDDLVKLCEDLNLSSAYDTLKQQCPVTERHVIPNNKDDGISKEVTHIKKEPCSPSDLSYGSFQSINTIPEVGNADVPTTQTKKVCGKDNLYPKMAKIKKDQGTSSDENDMETSSFENDSISAIPRGNDNIQAAQVKTVSEGNNLFLKVTDIENDQGASSDENDTETSSFENDSTNNSGPSSSSPGGHFLNHIEKIVRQYVYNEKTNQKEEICRKKSDSCSKKNSTKGQNKKTSVKNGTKRSLGLVSSDIDEKTTAKKKRMSTRILRKEKDVINKNQLDVNDDSNDRTKDLESDITEDSLTPKPSWRKCVKCNLVYPTFAEWADHMRNLHKPYPCELCDYIGVEPCLYASHMYSQHRVVIDPKRYPLVQCNVQVCNMYSQHRVVIDPKRYPLVQCNVQGCTYKSLSRNMKDHMRCHKYKKEKLVCHVCGMEFTSEGGLRSHSSFHKEEEMKFKCKECDKVFGWKHELRKHLAAEHKNFNLCHLCSFKSKNKTSLIVHLHNRHKEPIPENMKTFKCDACDFYCFYPSYLKTHQQENHSDSLDFQCNICPKKFKTKKSLRGHYNNTHGSNFYKCDKCSYTTRSQTTLQVHQQSTHSEARPYSCHLCEYSCKLKGNLNSHLKNMHKLEIVSINKLHEKVVKTGTGFDEYMEARRKLYEPGVNPAELIVTRPIEESCAGPASEDNTEEEYQD</sequence>
<keyword evidence="1" id="KW-0479">Metal-binding</keyword>
<accession>A0A6J8CXK4</accession>
<feature type="domain" description="C2H2-type" evidence="8">
    <location>
        <begin position="593"/>
        <end position="620"/>
    </location>
</feature>
<dbReference type="InterPro" id="IPR011333">
    <property type="entry name" value="SKP1/BTB/POZ_sf"/>
</dbReference>
<feature type="compositionally biased region" description="Basic and acidic residues" evidence="6">
    <location>
        <begin position="381"/>
        <end position="391"/>
    </location>
</feature>
<feature type="domain" description="C2H2-type" evidence="8">
    <location>
        <begin position="712"/>
        <end position="735"/>
    </location>
</feature>
<protein>
    <submittedName>
        <fullName evidence="9">KRAB</fullName>
    </submittedName>
</protein>
<name>A0A6J8CXK4_MYTCO</name>
<evidence type="ECO:0000256" key="5">
    <source>
        <dbReference type="PROSITE-ProRule" id="PRU00042"/>
    </source>
</evidence>
<feature type="compositionally biased region" description="Polar residues" evidence="6">
    <location>
        <begin position="282"/>
        <end position="291"/>
    </location>
</feature>
<evidence type="ECO:0000256" key="2">
    <source>
        <dbReference type="ARBA" id="ARBA00022737"/>
    </source>
</evidence>
<dbReference type="Pfam" id="PF00096">
    <property type="entry name" value="zf-C2H2"/>
    <property type="match status" value="1"/>
</dbReference>
<dbReference type="Proteomes" id="UP000507470">
    <property type="component" value="Unassembled WGS sequence"/>
</dbReference>
<evidence type="ECO:0000256" key="1">
    <source>
        <dbReference type="ARBA" id="ARBA00022723"/>
    </source>
</evidence>
<dbReference type="EMBL" id="CACVKT020006198">
    <property type="protein sequence ID" value="CAC5400331.1"/>
    <property type="molecule type" value="Genomic_DNA"/>
</dbReference>
<dbReference type="Gene3D" id="3.30.710.10">
    <property type="entry name" value="Potassium Channel Kv1.1, Chain A"/>
    <property type="match status" value="1"/>
</dbReference>
<gene>
    <name evidence="9" type="ORF">MCOR_34516</name>
</gene>
<dbReference type="CDD" id="cd18186">
    <property type="entry name" value="BTB_POZ_ZBTB_KLHL-like"/>
    <property type="match status" value="1"/>
</dbReference>
<dbReference type="GO" id="GO:0008270">
    <property type="term" value="F:zinc ion binding"/>
    <property type="evidence" value="ECO:0007669"/>
    <property type="project" value="UniProtKB-KW"/>
</dbReference>
<feature type="domain" description="C2H2-type" evidence="8">
    <location>
        <begin position="740"/>
        <end position="768"/>
    </location>
</feature>
<dbReference type="AlphaFoldDB" id="A0A6J8CXK4"/>
<dbReference type="PROSITE" id="PS50157">
    <property type="entry name" value="ZINC_FINGER_C2H2_2"/>
    <property type="match status" value="4"/>
</dbReference>
<evidence type="ECO:0000256" key="6">
    <source>
        <dbReference type="SAM" id="MobiDB-lite"/>
    </source>
</evidence>
<dbReference type="PANTHER" id="PTHR24379:SF121">
    <property type="entry name" value="C2H2-TYPE DOMAIN-CONTAINING PROTEIN"/>
    <property type="match status" value="1"/>
</dbReference>
<evidence type="ECO:0000259" key="7">
    <source>
        <dbReference type="PROSITE" id="PS50097"/>
    </source>
</evidence>
<feature type="region of interest" description="Disordered" evidence="6">
    <location>
        <begin position="323"/>
        <end position="359"/>
    </location>
</feature>
<feature type="region of interest" description="Disordered" evidence="6">
    <location>
        <begin position="381"/>
        <end position="410"/>
    </location>
</feature>
<feature type="compositionally biased region" description="Polar residues" evidence="6">
    <location>
        <begin position="326"/>
        <end position="347"/>
    </location>
</feature>